<proteinExistence type="predicted"/>
<gene>
    <name evidence="1" type="ORF">A2519_22105</name>
</gene>
<sequence>MKKEVKRLPDAHLQAAKDMLPKHRKKKNCKKCYDRGYIGTTDDNMLVPCTQCVDGDALLKEWKEYVKKFPELVELYGDSLEDKPEAAEGADAKKAKSAVLPGSRGFVAKAATQHPSSSTHIRRGAI</sequence>
<dbReference type="Proteomes" id="UP000179243">
    <property type="component" value="Unassembled WGS sequence"/>
</dbReference>
<protein>
    <submittedName>
        <fullName evidence="1">Uncharacterized protein</fullName>
    </submittedName>
</protein>
<accession>A0A1F7F062</accession>
<name>A0A1F7F062_UNCRA</name>
<evidence type="ECO:0000313" key="2">
    <source>
        <dbReference type="Proteomes" id="UP000179243"/>
    </source>
</evidence>
<comment type="caution">
    <text evidence="1">The sequence shown here is derived from an EMBL/GenBank/DDBJ whole genome shotgun (WGS) entry which is preliminary data.</text>
</comment>
<reference evidence="1 2" key="1">
    <citation type="journal article" date="2016" name="Nat. Commun.">
        <title>Thousands of microbial genomes shed light on interconnected biogeochemical processes in an aquifer system.</title>
        <authorList>
            <person name="Anantharaman K."/>
            <person name="Brown C.T."/>
            <person name="Hug L.A."/>
            <person name="Sharon I."/>
            <person name="Castelle C.J."/>
            <person name="Probst A.J."/>
            <person name="Thomas B.C."/>
            <person name="Singh A."/>
            <person name="Wilkins M.J."/>
            <person name="Karaoz U."/>
            <person name="Brodie E.L."/>
            <person name="Williams K.H."/>
            <person name="Hubbard S.S."/>
            <person name="Banfield J.F."/>
        </authorList>
    </citation>
    <scope>NUCLEOTIDE SEQUENCE [LARGE SCALE GENOMIC DNA]</scope>
</reference>
<evidence type="ECO:0000313" key="1">
    <source>
        <dbReference type="EMBL" id="OGK00025.1"/>
    </source>
</evidence>
<organism evidence="1 2">
    <name type="scientific">Candidatus Raymondbacteria bacterium RIFOXYD12_FULL_49_13</name>
    <dbReference type="NCBI Taxonomy" id="1817890"/>
    <lineage>
        <taxon>Bacteria</taxon>
        <taxon>Raymondiibacteriota</taxon>
    </lineage>
</organism>
<dbReference type="AlphaFoldDB" id="A0A1F7F062"/>
<dbReference type="EMBL" id="MFYX01000155">
    <property type="protein sequence ID" value="OGK00025.1"/>
    <property type="molecule type" value="Genomic_DNA"/>
</dbReference>